<feature type="compositionally biased region" description="Low complexity" evidence="1">
    <location>
        <begin position="95"/>
        <end position="111"/>
    </location>
</feature>
<proteinExistence type="predicted"/>
<name>A0A9N9J0V5_9GLOM</name>
<keyword evidence="3" id="KW-1185">Reference proteome</keyword>
<organism evidence="2 3">
    <name type="scientific">Funneliformis caledonium</name>
    <dbReference type="NCBI Taxonomy" id="1117310"/>
    <lineage>
        <taxon>Eukaryota</taxon>
        <taxon>Fungi</taxon>
        <taxon>Fungi incertae sedis</taxon>
        <taxon>Mucoromycota</taxon>
        <taxon>Glomeromycotina</taxon>
        <taxon>Glomeromycetes</taxon>
        <taxon>Glomerales</taxon>
        <taxon>Glomeraceae</taxon>
        <taxon>Funneliformis</taxon>
    </lineage>
</organism>
<accession>A0A9N9J0V5</accession>
<comment type="caution">
    <text evidence="2">The sequence shown here is derived from an EMBL/GenBank/DDBJ whole genome shotgun (WGS) entry which is preliminary data.</text>
</comment>
<feature type="compositionally biased region" description="Polar residues" evidence="1">
    <location>
        <begin position="61"/>
        <end position="82"/>
    </location>
</feature>
<gene>
    <name evidence="2" type="ORF">FCALED_LOCUS16777</name>
</gene>
<dbReference type="Proteomes" id="UP000789570">
    <property type="component" value="Unassembled WGS sequence"/>
</dbReference>
<reference evidence="2" key="1">
    <citation type="submission" date="2021-06" db="EMBL/GenBank/DDBJ databases">
        <authorList>
            <person name="Kallberg Y."/>
            <person name="Tangrot J."/>
            <person name="Rosling A."/>
        </authorList>
    </citation>
    <scope>NUCLEOTIDE SEQUENCE</scope>
    <source>
        <strain evidence="2">UK204</strain>
    </source>
</reference>
<dbReference type="OrthoDB" id="70161at2759"/>
<evidence type="ECO:0000313" key="3">
    <source>
        <dbReference type="Proteomes" id="UP000789570"/>
    </source>
</evidence>
<feature type="region of interest" description="Disordered" evidence="1">
    <location>
        <begin position="61"/>
        <end position="111"/>
    </location>
</feature>
<dbReference type="Gene3D" id="6.10.140.1900">
    <property type="match status" value="1"/>
</dbReference>
<sequence length="111" mass="11792">SFFASLDPEDDVGQFVRMVDTREPLKMFSRSPTGSEGFGILGSNVSGSVYRSKQLSRFQKYQESHNTLSDSITSVTSQSIPQQLEPPSGHPLGTASGSAASSSISSSSKSL</sequence>
<evidence type="ECO:0000313" key="2">
    <source>
        <dbReference type="EMBL" id="CAG8758622.1"/>
    </source>
</evidence>
<protein>
    <submittedName>
        <fullName evidence="2">10289_t:CDS:1</fullName>
    </submittedName>
</protein>
<evidence type="ECO:0000256" key="1">
    <source>
        <dbReference type="SAM" id="MobiDB-lite"/>
    </source>
</evidence>
<dbReference type="AlphaFoldDB" id="A0A9N9J0V5"/>
<feature type="non-terminal residue" evidence="2">
    <location>
        <position position="111"/>
    </location>
</feature>
<dbReference type="EMBL" id="CAJVPQ010021535">
    <property type="protein sequence ID" value="CAG8758622.1"/>
    <property type="molecule type" value="Genomic_DNA"/>
</dbReference>